<name>V4IYM7_9EURY</name>
<dbReference type="eggNOG" id="arCOG03192">
    <property type="taxonomic scope" value="Archaea"/>
</dbReference>
<dbReference type="PROSITE" id="PS50830">
    <property type="entry name" value="TNASE_3"/>
    <property type="match status" value="1"/>
</dbReference>
<dbReference type="InterPro" id="IPR035437">
    <property type="entry name" value="SNase_OB-fold_sf"/>
</dbReference>
<dbReference type="EMBL" id="ASGZ01000031">
    <property type="protein sequence ID" value="ESP88237.1"/>
    <property type="molecule type" value="Genomic_DNA"/>
</dbReference>
<evidence type="ECO:0000256" key="2">
    <source>
        <dbReference type="ARBA" id="ARBA00022759"/>
    </source>
</evidence>
<dbReference type="SMART" id="SM00318">
    <property type="entry name" value="SNc"/>
    <property type="match status" value="1"/>
</dbReference>
<protein>
    <submittedName>
        <fullName evidence="7">Nuclease</fullName>
    </submittedName>
</protein>
<dbReference type="GO" id="GO:0003676">
    <property type="term" value="F:nucleic acid binding"/>
    <property type="evidence" value="ECO:0007669"/>
    <property type="project" value="InterPro"/>
</dbReference>
<feature type="domain" description="TNase-like" evidence="5">
    <location>
        <begin position="63"/>
        <end position="210"/>
    </location>
</feature>
<evidence type="ECO:0000313" key="7">
    <source>
        <dbReference type="EMBL" id="ESP88237.1"/>
    </source>
</evidence>
<proteinExistence type="predicted"/>
<dbReference type="InterPro" id="IPR001322">
    <property type="entry name" value="Lamin_tail_dom"/>
</dbReference>
<dbReference type="GO" id="GO:0004519">
    <property type="term" value="F:endonuclease activity"/>
    <property type="evidence" value="ECO:0007669"/>
    <property type="project" value="UniProtKB-KW"/>
</dbReference>
<dbReference type="InterPro" id="IPR036415">
    <property type="entry name" value="Lamin_tail_dom_sf"/>
</dbReference>
<dbReference type="RefSeq" id="WP_023394588.1">
    <property type="nucleotide sequence ID" value="NZ_ASGZ01000031.1"/>
</dbReference>
<dbReference type="Pfam" id="PF00565">
    <property type="entry name" value="SNase"/>
    <property type="match status" value="1"/>
</dbReference>
<dbReference type="PANTHER" id="PTHR12302">
    <property type="entry name" value="EBNA2 BINDING PROTEIN P100"/>
    <property type="match status" value="1"/>
</dbReference>
<dbReference type="GO" id="GO:0016787">
    <property type="term" value="F:hydrolase activity"/>
    <property type="evidence" value="ECO:0007669"/>
    <property type="project" value="UniProtKB-KW"/>
</dbReference>
<dbReference type="SUPFAM" id="SSF50199">
    <property type="entry name" value="Staphylococcal nuclease"/>
    <property type="match status" value="1"/>
</dbReference>
<dbReference type="Pfam" id="PF00932">
    <property type="entry name" value="LTD"/>
    <property type="match status" value="1"/>
</dbReference>
<evidence type="ECO:0000259" key="6">
    <source>
        <dbReference type="PROSITE" id="PS51841"/>
    </source>
</evidence>
<dbReference type="OrthoDB" id="3327at2157"/>
<dbReference type="AlphaFoldDB" id="V4IYM7"/>
<gene>
    <name evidence="7" type="ORF">K933_10023</name>
</gene>
<evidence type="ECO:0000256" key="1">
    <source>
        <dbReference type="ARBA" id="ARBA00022722"/>
    </source>
</evidence>
<dbReference type="Proteomes" id="UP000017840">
    <property type="component" value="Unassembled WGS sequence"/>
</dbReference>
<dbReference type="SUPFAM" id="SSF74853">
    <property type="entry name" value="Lamin A/C globular tail domain"/>
    <property type="match status" value="1"/>
</dbReference>
<feature type="domain" description="LTD" evidence="6">
    <location>
        <begin position="220"/>
        <end position="341"/>
    </location>
</feature>
<evidence type="ECO:0000256" key="3">
    <source>
        <dbReference type="ARBA" id="ARBA00022801"/>
    </source>
</evidence>
<dbReference type="STRING" id="1324957.K933_10023"/>
<organism evidence="7 8">
    <name type="scientific">Candidatus Halobonum tyrrellensis G22</name>
    <dbReference type="NCBI Taxonomy" id="1324957"/>
    <lineage>
        <taxon>Archaea</taxon>
        <taxon>Methanobacteriati</taxon>
        <taxon>Methanobacteriota</taxon>
        <taxon>Stenosarchaea group</taxon>
        <taxon>Halobacteria</taxon>
        <taxon>Halobacteriales</taxon>
        <taxon>Haloferacaceae</taxon>
        <taxon>Candidatus Halobonum</taxon>
    </lineage>
</organism>
<dbReference type="InterPro" id="IPR016071">
    <property type="entry name" value="Staphylococal_nuclease_OB-fold"/>
</dbReference>
<evidence type="ECO:0000313" key="8">
    <source>
        <dbReference type="Proteomes" id="UP000017840"/>
    </source>
</evidence>
<dbReference type="PROSITE" id="PS51257">
    <property type="entry name" value="PROKAR_LIPOPROTEIN"/>
    <property type="match status" value="1"/>
</dbReference>
<dbReference type="Gene3D" id="2.60.40.1260">
    <property type="entry name" value="Lamin Tail domain"/>
    <property type="match status" value="1"/>
</dbReference>
<dbReference type="PROSITE" id="PS01123">
    <property type="entry name" value="TNASE_1"/>
    <property type="match status" value="1"/>
</dbReference>
<dbReference type="Gene3D" id="2.40.50.90">
    <property type="match status" value="1"/>
</dbReference>
<sequence length="341" mass="35391">MTTRPVAAALACCLLLLAGCSTAPAPVETATTAEATPAGGDRTATPGAAGTESGTDAAGTPADGVRATVVEVVDGDTVKVELANGTRDTARLLGVDTPEVYGENTPGEFEDVPDTEAGRACLGEYGDRASAYAERRLAGETVRLTFDANEPRRGYYDRLLVYVHHDGRAFNYGLVERGLARVYDSSFEERERYYEAEAAAMEADRGLWTCRDGTPGAGTPTATLARAATVAGDGVAITRVNADAAGADGENLNDEYVVVENRGADPVDLTGWTLEDEAGHAYAFPDGATLAAGASLTLHVGAGSDTATDLYWGRSSPTLNNDGETVTLRDADGAVVAERST</sequence>
<feature type="region of interest" description="Disordered" evidence="4">
    <location>
        <begin position="31"/>
        <end position="63"/>
    </location>
</feature>
<keyword evidence="1" id="KW-0540">Nuclease</keyword>
<evidence type="ECO:0000256" key="4">
    <source>
        <dbReference type="SAM" id="MobiDB-lite"/>
    </source>
</evidence>
<dbReference type="PROSITE" id="PS51841">
    <property type="entry name" value="LTD"/>
    <property type="match status" value="1"/>
</dbReference>
<dbReference type="InterPro" id="IPR002071">
    <property type="entry name" value="Thermonucl_AS"/>
</dbReference>
<keyword evidence="8" id="KW-1185">Reference proteome</keyword>
<evidence type="ECO:0000259" key="5">
    <source>
        <dbReference type="PROSITE" id="PS50830"/>
    </source>
</evidence>
<comment type="caution">
    <text evidence="7">The sequence shown here is derived from an EMBL/GenBank/DDBJ whole genome shotgun (WGS) entry which is preliminary data.</text>
</comment>
<keyword evidence="3" id="KW-0378">Hydrolase</keyword>
<dbReference type="PATRIC" id="fig|1324957.4.peg.2036"/>
<accession>V4IYM7</accession>
<dbReference type="PANTHER" id="PTHR12302:SF3">
    <property type="entry name" value="SERINE_THREONINE-PROTEIN KINASE 31"/>
    <property type="match status" value="1"/>
</dbReference>
<keyword evidence="2" id="KW-0255">Endonuclease</keyword>
<reference evidence="7 8" key="1">
    <citation type="journal article" date="2013" name="Genome Announc.">
        <title>Draft Genome Sequence of 'Candidatus Halobonum tyrrellensis' Strain G22, Isolated from the Hypersaline Waters of Lake Tyrrell, Australia.</title>
        <authorList>
            <person name="Ugalde J.A."/>
            <person name="Narasingarao P."/>
            <person name="Kuo S."/>
            <person name="Podell S."/>
            <person name="Allen E.E."/>
        </authorList>
    </citation>
    <scope>NUCLEOTIDE SEQUENCE [LARGE SCALE GENOMIC DNA]</scope>
    <source>
        <strain evidence="7 8">G22</strain>
    </source>
</reference>